<reference evidence="2" key="1">
    <citation type="submission" date="2022-01" db="EMBL/GenBank/DDBJ databases">
        <authorList>
            <person name="King R."/>
        </authorList>
    </citation>
    <scope>NUCLEOTIDE SEQUENCE</scope>
</reference>
<keyword evidence="1" id="KW-0812">Transmembrane</keyword>
<proteinExistence type="predicted"/>
<protein>
    <submittedName>
        <fullName evidence="2">Uncharacterized protein</fullName>
    </submittedName>
</protein>
<name>A0A9P0HJX7_NEZVI</name>
<dbReference type="OrthoDB" id="6620596at2759"/>
<evidence type="ECO:0000313" key="3">
    <source>
        <dbReference type="Proteomes" id="UP001152798"/>
    </source>
</evidence>
<organism evidence="2 3">
    <name type="scientific">Nezara viridula</name>
    <name type="common">Southern green stink bug</name>
    <name type="synonym">Cimex viridulus</name>
    <dbReference type="NCBI Taxonomy" id="85310"/>
    <lineage>
        <taxon>Eukaryota</taxon>
        <taxon>Metazoa</taxon>
        <taxon>Ecdysozoa</taxon>
        <taxon>Arthropoda</taxon>
        <taxon>Hexapoda</taxon>
        <taxon>Insecta</taxon>
        <taxon>Pterygota</taxon>
        <taxon>Neoptera</taxon>
        <taxon>Paraneoptera</taxon>
        <taxon>Hemiptera</taxon>
        <taxon>Heteroptera</taxon>
        <taxon>Panheteroptera</taxon>
        <taxon>Pentatomomorpha</taxon>
        <taxon>Pentatomoidea</taxon>
        <taxon>Pentatomidae</taxon>
        <taxon>Pentatominae</taxon>
        <taxon>Nezara</taxon>
    </lineage>
</organism>
<evidence type="ECO:0000256" key="1">
    <source>
        <dbReference type="SAM" id="Phobius"/>
    </source>
</evidence>
<dbReference type="EMBL" id="OV725081">
    <property type="protein sequence ID" value="CAH1403499.1"/>
    <property type="molecule type" value="Genomic_DNA"/>
</dbReference>
<gene>
    <name evidence="2" type="ORF">NEZAVI_LOCUS12102</name>
</gene>
<sequence length="179" mass="20772">MENIFEEDSDQENFQNINAPEEINFQGFPMIESEIGAGDCRPAITEVTVIENQTEEEDLSTSTILLRSRWFYYALLLGILSFLISFDANFITEDGQMFEVPFLEQMIRCNERRYELIHNLNVIHTALKRCTLEDSKKDEAGKMLTLLHSLYEKHILDLEDFTRKIPKSCKNIGKKNVPS</sequence>
<evidence type="ECO:0000313" key="2">
    <source>
        <dbReference type="EMBL" id="CAH1403499.1"/>
    </source>
</evidence>
<dbReference type="Proteomes" id="UP001152798">
    <property type="component" value="Chromosome 5"/>
</dbReference>
<feature type="transmembrane region" description="Helical" evidence="1">
    <location>
        <begin position="70"/>
        <end position="91"/>
    </location>
</feature>
<keyword evidence="1" id="KW-0472">Membrane</keyword>
<accession>A0A9P0HJX7</accession>
<keyword evidence="3" id="KW-1185">Reference proteome</keyword>
<keyword evidence="1" id="KW-1133">Transmembrane helix</keyword>
<dbReference type="AlphaFoldDB" id="A0A9P0HJX7"/>